<keyword evidence="2" id="KW-1185">Reference proteome</keyword>
<organism evidence="1 2">
    <name type="scientific">Hydrogenophaga bisanensis</name>
    <dbReference type="NCBI Taxonomy" id="439611"/>
    <lineage>
        <taxon>Bacteria</taxon>
        <taxon>Pseudomonadati</taxon>
        <taxon>Pseudomonadota</taxon>
        <taxon>Betaproteobacteria</taxon>
        <taxon>Burkholderiales</taxon>
        <taxon>Comamonadaceae</taxon>
        <taxon>Hydrogenophaga</taxon>
    </lineage>
</organism>
<dbReference type="InterPro" id="IPR012434">
    <property type="entry name" value="DUF1631"/>
</dbReference>
<accession>A0ABW2R7J4</accession>
<reference evidence="2" key="1">
    <citation type="journal article" date="2019" name="Int. J. Syst. Evol. Microbiol.">
        <title>The Global Catalogue of Microorganisms (GCM) 10K type strain sequencing project: providing services to taxonomists for standard genome sequencing and annotation.</title>
        <authorList>
            <consortium name="The Broad Institute Genomics Platform"/>
            <consortium name="The Broad Institute Genome Sequencing Center for Infectious Disease"/>
            <person name="Wu L."/>
            <person name="Ma J."/>
        </authorList>
    </citation>
    <scope>NUCLEOTIDE SEQUENCE [LARGE SCALE GENOMIC DNA]</scope>
    <source>
        <strain evidence="2">CCUG 54518</strain>
    </source>
</reference>
<name>A0ABW2R7J4_9BURK</name>
<comment type="caution">
    <text evidence="1">The sequence shown here is derived from an EMBL/GenBank/DDBJ whole genome shotgun (WGS) entry which is preliminary data.</text>
</comment>
<proteinExistence type="predicted"/>
<protein>
    <submittedName>
        <fullName evidence="1">DUF1631 family protein</fullName>
    </submittedName>
</protein>
<dbReference type="RefSeq" id="WP_382254873.1">
    <property type="nucleotide sequence ID" value="NZ_JBHTBX010000003.1"/>
</dbReference>
<evidence type="ECO:0000313" key="2">
    <source>
        <dbReference type="Proteomes" id="UP001596495"/>
    </source>
</evidence>
<gene>
    <name evidence="1" type="ORF">ACFQNJ_05895</name>
</gene>
<evidence type="ECO:0000313" key="1">
    <source>
        <dbReference type="EMBL" id="MFC7434039.1"/>
    </source>
</evidence>
<dbReference type="EMBL" id="JBHTBX010000003">
    <property type="protein sequence ID" value="MFC7434039.1"/>
    <property type="molecule type" value="Genomic_DNA"/>
</dbReference>
<sequence>MHAPQLIRSGIANDTGKLRPTLQHTLEAALSISDAMIDELLEALAPACDLSRPSGLPMGLELVDVVTVERLMGDADALKRDWNHHLRQMMYHGQGDEALAQPAMRFDDLRLLDDRHINASIEFATAEQGLLRPTAELLPRLNALVSNLMGWLTVQPDLNPLRPRTYAVALRSLMVQHVPDPQQRSVLFVPVANILGESLRQVYRELIQWLQAHGVEPLLPPSARQTPDQPPSQAVGRTLLTLGRLRQLLAGELNAPADGGPMFLHTVPASMSALEDMDMIEPLLQRLRKRPATEAGGADPAMPELPVVSGQHLGRLLGQEVVRLMLENLTQDERLLPAIRRELGLLEPSLIRLSQAEPRFFSDRLHPARQLLEVIAQRGLGYQSNRDDGFEDFIRSVGAAVRAIDQVEVSDEMFARLLKRLRQRWEQDDARKLQRQADAARALLHAEQRQTLAERLATEYRQRLQDKEVPEFVQRFLTGPWAHAVAESQLVPTQGTDSLDGVADELIWSAQAGLIRRDADRLGRLVPRLLEQIRQGLLRIGYPAELTGQFMDELVRLHEKAFDIPVLTEVPAPAPQVDRTDMVTTVTPPDASAVDAPGAEQEPLSEPLDDTFWMAGQEADEAGFLDAVSGPMPLEPLVPIDLATGAWVDLHVQGEWIRAQLTWTSPRGGLYMFVSSRGTAHSMTRRTMERLRNKDALRVVSRGGMVDGALDAVAQEALRNTQASS</sequence>
<dbReference type="Pfam" id="PF07793">
    <property type="entry name" value="DUF1631"/>
    <property type="match status" value="1"/>
</dbReference>
<dbReference type="Proteomes" id="UP001596495">
    <property type="component" value="Unassembled WGS sequence"/>
</dbReference>